<keyword evidence="4" id="KW-1185">Reference proteome</keyword>
<keyword evidence="2" id="KW-0472">Membrane</keyword>
<feature type="transmembrane region" description="Helical" evidence="2">
    <location>
        <begin position="67"/>
        <end position="88"/>
    </location>
</feature>
<evidence type="ECO:0008006" key="5">
    <source>
        <dbReference type="Google" id="ProtNLM"/>
    </source>
</evidence>
<evidence type="ECO:0000313" key="4">
    <source>
        <dbReference type="Proteomes" id="UP001603013"/>
    </source>
</evidence>
<dbReference type="RefSeq" id="WP_391935455.1">
    <property type="nucleotide sequence ID" value="NZ_JBIBSM010000010.1"/>
</dbReference>
<proteinExistence type="predicted"/>
<protein>
    <recommendedName>
        <fullName evidence="5">DUF3040 domain-containing protein</fullName>
    </recommendedName>
</protein>
<accession>A0ABW6YEU9</accession>
<reference evidence="3 4" key="1">
    <citation type="submission" date="2024-10" db="EMBL/GenBank/DDBJ databases">
        <title>The Natural Products Discovery Center: Release of the First 8490 Sequenced Strains for Exploring Actinobacteria Biosynthetic Diversity.</title>
        <authorList>
            <person name="Kalkreuter E."/>
            <person name="Kautsar S.A."/>
            <person name="Yang D."/>
            <person name="Bader C.D."/>
            <person name="Teijaro C.N."/>
            <person name="Fluegel L."/>
            <person name="Davis C.M."/>
            <person name="Simpson J.R."/>
            <person name="Lauterbach L."/>
            <person name="Steele A.D."/>
            <person name="Gui C."/>
            <person name="Meng S."/>
            <person name="Li G."/>
            <person name="Viehrig K."/>
            <person name="Ye F."/>
            <person name="Su P."/>
            <person name="Kiefer A.F."/>
            <person name="Nichols A."/>
            <person name="Cepeda A.J."/>
            <person name="Yan W."/>
            <person name="Fan B."/>
            <person name="Jiang Y."/>
            <person name="Adhikari A."/>
            <person name="Zheng C.-J."/>
            <person name="Schuster L."/>
            <person name="Cowan T.M."/>
            <person name="Smanski M.J."/>
            <person name="Chevrette M.G."/>
            <person name="De Carvalho L.P.S."/>
            <person name="Shen B."/>
        </authorList>
    </citation>
    <scope>NUCLEOTIDE SEQUENCE [LARGE SCALE GENOMIC DNA]</scope>
    <source>
        <strain evidence="3 4">NPDC015755</strain>
    </source>
</reference>
<evidence type="ECO:0000313" key="3">
    <source>
        <dbReference type="EMBL" id="MFF8278295.1"/>
    </source>
</evidence>
<organism evidence="3 4">
    <name type="scientific">Streptomyces lateritius</name>
    <dbReference type="NCBI Taxonomy" id="67313"/>
    <lineage>
        <taxon>Bacteria</taxon>
        <taxon>Bacillati</taxon>
        <taxon>Actinomycetota</taxon>
        <taxon>Actinomycetes</taxon>
        <taxon>Kitasatosporales</taxon>
        <taxon>Streptomycetaceae</taxon>
        <taxon>Streptomyces</taxon>
    </lineage>
</organism>
<feature type="transmembrane region" description="Helical" evidence="2">
    <location>
        <begin position="94"/>
        <end position="114"/>
    </location>
</feature>
<dbReference type="EMBL" id="JBIBSM010000010">
    <property type="protein sequence ID" value="MFF8278295.1"/>
    <property type="molecule type" value="Genomic_DNA"/>
</dbReference>
<comment type="caution">
    <text evidence="3">The sequence shown here is derived from an EMBL/GenBank/DDBJ whole genome shotgun (WGS) entry which is preliminary data.</text>
</comment>
<dbReference type="Proteomes" id="UP001603013">
    <property type="component" value="Unassembled WGS sequence"/>
</dbReference>
<name>A0ABW6YEU9_9ACTN</name>
<sequence>MDETPLSQHERRVLAEIEDALREDASLERRLRTMRRGGLGHAVRKGPGHGPGAGRTRKGSHGVRGRLAALGVTLLGMSTLALLVLAVATGEPALTWAFAAAWVLTLSCLLRLVVRWSRRLASRSSGSP</sequence>
<keyword evidence="2" id="KW-1133">Transmembrane helix</keyword>
<feature type="region of interest" description="Disordered" evidence="1">
    <location>
        <begin position="38"/>
        <end position="61"/>
    </location>
</feature>
<keyword evidence="2" id="KW-0812">Transmembrane</keyword>
<evidence type="ECO:0000256" key="2">
    <source>
        <dbReference type="SAM" id="Phobius"/>
    </source>
</evidence>
<evidence type="ECO:0000256" key="1">
    <source>
        <dbReference type="SAM" id="MobiDB-lite"/>
    </source>
</evidence>
<gene>
    <name evidence="3" type="ORF">ACF05T_19650</name>
</gene>